<evidence type="ECO:0000256" key="6">
    <source>
        <dbReference type="SAM" id="Phobius"/>
    </source>
</evidence>
<dbReference type="GO" id="GO:0005886">
    <property type="term" value="C:plasma membrane"/>
    <property type="evidence" value="ECO:0007669"/>
    <property type="project" value="UniProtKB-SubCell"/>
</dbReference>
<comment type="subcellular location">
    <subcellularLocation>
        <location evidence="1">Cell membrane</location>
        <topology evidence="1">Multi-pass membrane protein</topology>
    </subcellularLocation>
</comment>
<gene>
    <name evidence="7" type="ORF">SAMN05443547_0511</name>
</gene>
<keyword evidence="2" id="KW-1003">Cell membrane</keyword>
<feature type="transmembrane region" description="Helical" evidence="6">
    <location>
        <begin position="54"/>
        <end position="76"/>
    </location>
</feature>
<reference evidence="8" key="1">
    <citation type="submission" date="2016-12" db="EMBL/GenBank/DDBJ databases">
        <authorList>
            <person name="Varghese N."/>
            <person name="Submissions S."/>
        </authorList>
    </citation>
    <scope>NUCLEOTIDE SEQUENCE [LARGE SCALE GENOMIC DNA]</scope>
    <source>
        <strain evidence="8">DSM 18830</strain>
    </source>
</reference>
<evidence type="ECO:0000256" key="5">
    <source>
        <dbReference type="ARBA" id="ARBA00023136"/>
    </source>
</evidence>
<evidence type="ECO:0000256" key="4">
    <source>
        <dbReference type="ARBA" id="ARBA00022989"/>
    </source>
</evidence>
<dbReference type="InterPro" id="IPR001123">
    <property type="entry name" value="LeuE-type"/>
</dbReference>
<feature type="transmembrane region" description="Helical" evidence="6">
    <location>
        <begin position="127"/>
        <end position="149"/>
    </location>
</feature>
<feature type="transmembrane region" description="Helical" evidence="6">
    <location>
        <begin position="161"/>
        <end position="183"/>
    </location>
</feature>
<dbReference type="PANTHER" id="PTHR38825:SF2">
    <property type="entry name" value="LYSINE TRANSPORTER LYSE"/>
    <property type="match status" value="1"/>
</dbReference>
<evidence type="ECO:0000313" key="7">
    <source>
        <dbReference type="EMBL" id="SHO72184.1"/>
    </source>
</evidence>
<evidence type="ECO:0000256" key="2">
    <source>
        <dbReference type="ARBA" id="ARBA00022475"/>
    </source>
</evidence>
<evidence type="ECO:0000256" key="1">
    <source>
        <dbReference type="ARBA" id="ARBA00004651"/>
    </source>
</evidence>
<organism evidence="7 8">
    <name type="scientific">Flavobacterium cucumis</name>
    <dbReference type="NCBI Taxonomy" id="416016"/>
    <lineage>
        <taxon>Bacteria</taxon>
        <taxon>Pseudomonadati</taxon>
        <taxon>Bacteroidota</taxon>
        <taxon>Flavobacteriia</taxon>
        <taxon>Flavobacteriales</taxon>
        <taxon>Flavobacteriaceae</taxon>
        <taxon>Flavobacterium</taxon>
    </lineage>
</organism>
<protein>
    <submittedName>
        <fullName evidence="7">LysE type translocator</fullName>
    </submittedName>
</protein>
<keyword evidence="8" id="KW-1185">Reference proteome</keyword>
<name>A0A1M7ZTG1_9FLAO</name>
<evidence type="ECO:0000256" key="3">
    <source>
        <dbReference type="ARBA" id="ARBA00022692"/>
    </source>
</evidence>
<feature type="transmembrane region" description="Helical" evidence="6">
    <location>
        <begin position="88"/>
        <end position="106"/>
    </location>
</feature>
<proteinExistence type="predicted"/>
<dbReference type="GO" id="GO:0006865">
    <property type="term" value="P:amino acid transport"/>
    <property type="evidence" value="ECO:0007669"/>
    <property type="project" value="InterPro"/>
</dbReference>
<dbReference type="PANTHER" id="PTHR38825">
    <property type="entry name" value="LYSINE EXPORTER PROTEIN (LYSE/YGGA)"/>
    <property type="match status" value="1"/>
</dbReference>
<keyword evidence="3 6" id="KW-0812">Transmembrane</keyword>
<dbReference type="Pfam" id="PF01810">
    <property type="entry name" value="LysE"/>
    <property type="match status" value="1"/>
</dbReference>
<dbReference type="STRING" id="416016.SAMN05443547_0511"/>
<evidence type="ECO:0000313" key="8">
    <source>
        <dbReference type="Proteomes" id="UP000184611"/>
    </source>
</evidence>
<keyword evidence="4 6" id="KW-1133">Transmembrane helix</keyword>
<dbReference type="AlphaFoldDB" id="A0A1M7ZTG1"/>
<feature type="transmembrane region" description="Helical" evidence="6">
    <location>
        <begin position="20"/>
        <end position="42"/>
    </location>
</feature>
<accession>A0A1M7ZTG1</accession>
<dbReference type="EMBL" id="FRYK01000001">
    <property type="protein sequence ID" value="SHO72184.1"/>
    <property type="molecule type" value="Genomic_DNA"/>
</dbReference>
<feature type="transmembrane region" description="Helical" evidence="6">
    <location>
        <begin position="195"/>
        <end position="217"/>
    </location>
</feature>
<sequence length="222" mass="24472">MGLKPSILENKTNCMTLVVAFILGFFIAAVGIVAPGMLNMTIAKISVSESKKEALLFAFGAVVVVLIQCFVGVYFAKFIDANPSVSENLKKFGTVIFILLTFFFLFNGIRAKKPKPEVQIKNKKNRFVYGATLSSLNMFAVPYYAFISLTLASKEVFDFELLSIVVFSIAAALGTYTIFYLYAILFKKIEHKVSFISNNINFLIAAITGLVAVSSMYKLLAT</sequence>
<dbReference type="Proteomes" id="UP000184611">
    <property type="component" value="Unassembled WGS sequence"/>
</dbReference>
<keyword evidence="5 6" id="KW-0472">Membrane</keyword>